<dbReference type="EMBL" id="MHTB01000057">
    <property type="protein sequence ID" value="OHA54077.1"/>
    <property type="molecule type" value="Genomic_DNA"/>
</dbReference>
<dbReference type="Proteomes" id="UP000178936">
    <property type="component" value="Unassembled WGS sequence"/>
</dbReference>
<accession>A0A1G2Q0H9</accession>
<proteinExistence type="predicted"/>
<sequence>MNEKTLTTASESLLTEFFNEVENRIPTNSTLVLKKEFCIFCSVHNIPPADRDKLAESLIYGKNANFSKVVEDRISEMLDLQSVKLNIDSIKTAADEKKRIDLLRERIKSEIDIADIRTCLLNRLKGNIEILTTSNSPFTINRVNNLLDETTRLGFERWITTNVVHEKIINDPLLNPEINEQAKEILNYIK</sequence>
<comment type="caution">
    <text evidence="1">The sequence shown here is derived from an EMBL/GenBank/DDBJ whole genome shotgun (WGS) entry which is preliminary data.</text>
</comment>
<name>A0A1G2Q0H9_9BACT</name>
<protein>
    <submittedName>
        <fullName evidence="1">Uncharacterized protein</fullName>
    </submittedName>
</protein>
<organism evidence="1 2">
    <name type="scientific">Candidatus Veblenbacteria bacterium RIFOXYA2_FULL_43_9</name>
    <dbReference type="NCBI Taxonomy" id="1802425"/>
    <lineage>
        <taxon>Bacteria</taxon>
        <taxon>Candidatus Vebleniibacteriota</taxon>
    </lineage>
</organism>
<evidence type="ECO:0000313" key="1">
    <source>
        <dbReference type="EMBL" id="OHA54077.1"/>
    </source>
</evidence>
<gene>
    <name evidence="1" type="ORF">A2226_02080</name>
</gene>
<reference evidence="1 2" key="1">
    <citation type="journal article" date="2016" name="Nat. Commun.">
        <title>Thousands of microbial genomes shed light on interconnected biogeochemical processes in an aquifer system.</title>
        <authorList>
            <person name="Anantharaman K."/>
            <person name="Brown C.T."/>
            <person name="Hug L.A."/>
            <person name="Sharon I."/>
            <person name="Castelle C.J."/>
            <person name="Probst A.J."/>
            <person name="Thomas B.C."/>
            <person name="Singh A."/>
            <person name="Wilkins M.J."/>
            <person name="Karaoz U."/>
            <person name="Brodie E.L."/>
            <person name="Williams K.H."/>
            <person name="Hubbard S.S."/>
            <person name="Banfield J.F."/>
        </authorList>
    </citation>
    <scope>NUCLEOTIDE SEQUENCE [LARGE SCALE GENOMIC DNA]</scope>
</reference>
<dbReference type="AlphaFoldDB" id="A0A1G2Q0H9"/>
<evidence type="ECO:0000313" key="2">
    <source>
        <dbReference type="Proteomes" id="UP000178936"/>
    </source>
</evidence>